<protein>
    <submittedName>
        <fullName evidence="1">Uncharacterized protein</fullName>
    </submittedName>
</protein>
<keyword evidence="2" id="KW-1185">Reference proteome</keyword>
<name>A0ACB9PIF5_BAUVA</name>
<sequence>MSEDKVTNRTTRKYFNMKHSVARNIIERCFEMLKGRWTIFRNTLFYLIQTYNRIIMAGGMLHNLFKRYNSGDPLEGHETNGENESDNGNKIENNNWITNMETFNI</sequence>
<organism evidence="1 2">
    <name type="scientific">Bauhinia variegata</name>
    <name type="common">Purple orchid tree</name>
    <name type="synonym">Phanera variegata</name>
    <dbReference type="NCBI Taxonomy" id="167791"/>
    <lineage>
        <taxon>Eukaryota</taxon>
        <taxon>Viridiplantae</taxon>
        <taxon>Streptophyta</taxon>
        <taxon>Embryophyta</taxon>
        <taxon>Tracheophyta</taxon>
        <taxon>Spermatophyta</taxon>
        <taxon>Magnoliopsida</taxon>
        <taxon>eudicotyledons</taxon>
        <taxon>Gunneridae</taxon>
        <taxon>Pentapetalae</taxon>
        <taxon>rosids</taxon>
        <taxon>fabids</taxon>
        <taxon>Fabales</taxon>
        <taxon>Fabaceae</taxon>
        <taxon>Cercidoideae</taxon>
        <taxon>Cercideae</taxon>
        <taxon>Bauhiniinae</taxon>
        <taxon>Bauhinia</taxon>
    </lineage>
</organism>
<comment type="caution">
    <text evidence="1">The sequence shown here is derived from an EMBL/GenBank/DDBJ whole genome shotgun (WGS) entry which is preliminary data.</text>
</comment>
<reference evidence="1 2" key="1">
    <citation type="journal article" date="2022" name="DNA Res.">
        <title>Chromosomal-level genome assembly of the orchid tree Bauhinia variegata (Leguminosae; Cercidoideae) supports the allotetraploid origin hypothesis of Bauhinia.</title>
        <authorList>
            <person name="Zhong Y."/>
            <person name="Chen Y."/>
            <person name="Zheng D."/>
            <person name="Pang J."/>
            <person name="Liu Y."/>
            <person name="Luo S."/>
            <person name="Meng S."/>
            <person name="Qian L."/>
            <person name="Wei D."/>
            <person name="Dai S."/>
            <person name="Zhou R."/>
        </authorList>
    </citation>
    <scope>NUCLEOTIDE SEQUENCE [LARGE SCALE GENOMIC DNA]</scope>
    <source>
        <strain evidence="1">BV-YZ2020</strain>
    </source>
</reference>
<dbReference type="EMBL" id="CM039429">
    <property type="protein sequence ID" value="KAI4347739.1"/>
    <property type="molecule type" value="Genomic_DNA"/>
</dbReference>
<evidence type="ECO:0000313" key="2">
    <source>
        <dbReference type="Proteomes" id="UP000828941"/>
    </source>
</evidence>
<accession>A0ACB9PIF5</accession>
<dbReference type="Proteomes" id="UP000828941">
    <property type="component" value="Chromosome 4"/>
</dbReference>
<evidence type="ECO:0000313" key="1">
    <source>
        <dbReference type="EMBL" id="KAI4347739.1"/>
    </source>
</evidence>
<gene>
    <name evidence="1" type="ORF">L6164_008522</name>
</gene>
<proteinExistence type="predicted"/>